<evidence type="ECO:0000313" key="8">
    <source>
        <dbReference type="EMBL" id="KRX00371.1"/>
    </source>
</evidence>
<dbReference type="InterPro" id="IPR027450">
    <property type="entry name" value="AlkB-like"/>
</dbReference>
<dbReference type="PROSITE" id="PS51471">
    <property type="entry name" value="FE2OG_OXY"/>
    <property type="match status" value="1"/>
</dbReference>
<dbReference type="OMA" id="KYLGCNP"/>
<evidence type="ECO:0000259" key="7">
    <source>
        <dbReference type="PROSITE" id="PS51471"/>
    </source>
</evidence>
<organism evidence="8 9">
    <name type="scientific">Pseudocohnilembus persalinus</name>
    <name type="common">Ciliate</name>
    <dbReference type="NCBI Taxonomy" id="266149"/>
    <lineage>
        <taxon>Eukaryota</taxon>
        <taxon>Sar</taxon>
        <taxon>Alveolata</taxon>
        <taxon>Ciliophora</taxon>
        <taxon>Intramacronucleata</taxon>
        <taxon>Oligohymenophorea</taxon>
        <taxon>Scuticociliatia</taxon>
        <taxon>Philasterida</taxon>
        <taxon>Pseudocohnilembidae</taxon>
        <taxon>Pseudocohnilembus</taxon>
    </lineage>
</organism>
<dbReference type="GO" id="GO:0002098">
    <property type="term" value="P:tRNA wobble uridine modification"/>
    <property type="evidence" value="ECO:0007669"/>
    <property type="project" value="TreeGrafter"/>
</dbReference>
<dbReference type="GO" id="GO:0106335">
    <property type="term" value="F:tRNA (5-carboxymethyluridine(34)-5-O)-methyltransferase activity"/>
    <property type="evidence" value="ECO:0007669"/>
    <property type="project" value="TreeGrafter"/>
</dbReference>
<dbReference type="Proteomes" id="UP000054937">
    <property type="component" value="Unassembled WGS sequence"/>
</dbReference>
<dbReference type="Pfam" id="PF08241">
    <property type="entry name" value="Methyltransf_11"/>
    <property type="match status" value="1"/>
</dbReference>
<dbReference type="FunFam" id="3.40.50.150:FF:000195">
    <property type="entry name" value="Methyltransferase domain containing protein"/>
    <property type="match status" value="1"/>
</dbReference>
<evidence type="ECO:0000256" key="3">
    <source>
        <dbReference type="ARBA" id="ARBA00022833"/>
    </source>
</evidence>
<dbReference type="FunCoup" id="A0A0V0QDU0">
    <property type="interactions" value="79"/>
</dbReference>
<keyword evidence="9" id="KW-1185">Reference proteome</keyword>
<protein>
    <recommendedName>
        <fullName evidence="7">Fe2OG dioxygenase domain-containing protein</fullName>
    </recommendedName>
</protein>
<dbReference type="AlphaFoldDB" id="A0A0V0QDU0"/>
<dbReference type="PANTHER" id="PTHR13069:SF21">
    <property type="entry name" value="ALKYLATED DNA REPAIR PROTEIN ALKB HOMOLOG 8"/>
    <property type="match status" value="1"/>
</dbReference>
<dbReference type="InterPro" id="IPR051422">
    <property type="entry name" value="AlkB_tRNA_MeTrf/Diox"/>
</dbReference>
<feature type="domain" description="Fe2OG dioxygenase" evidence="7">
    <location>
        <begin position="305"/>
        <end position="406"/>
    </location>
</feature>
<keyword evidence="1" id="KW-0489">Methyltransferase</keyword>
<dbReference type="GO" id="GO:0008757">
    <property type="term" value="F:S-adenosylmethionine-dependent methyltransferase activity"/>
    <property type="evidence" value="ECO:0007669"/>
    <property type="project" value="InterPro"/>
</dbReference>
<keyword evidence="2" id="KW-0808">Transferase</keyword>
<dbReference type="InterPro" id="IPR005123">
    <property type="entry name" value="Oxoglu/Fe-dep_dioxygenase_dom"/>
</dbReference>
<dbReference type="InterPro" id="IPR013216">
    <property type="entry name" value="Methyltransf_11"/>
</dbReference>
<keyword evidence="5" id="KW-0175">Coiled coil</keyword>
<evidence type="ECO:0000313" key="9">
    <source>
        <dbReference type="Proteomes" id="UP000054937"/>
    </source>
</evidence>
<dbReference type="Gene3D" id="2.60.120.590">
    <property type="entry name" value="Alpha-ketoglutarate-dependent dioxygenase AlkB-like"/>
    <property type="match status" value="1"/>
</dbReference>
<dbReference type="GO" id="GO:0030488">
    <property type="term" value="P:tRNA methylation"/>
    <property type="evidence" value="ECO:0007669"/>
    <property type="project" value="TreeGrafter"/>
</dbReference>
<dbReference type="InParanoid" id="A0A0V0QDU0"/>
<keyword evidence="4" id="KW-0694">RNA-binding</keyword>
<evidence type="ECO:0000256" key="6">
    <source>
        <dbReference type="SAM" id="MobiDB-lite"/>
    </source>
</evidence>
<evidence type="ECO:0000256" key="4">
    <source>
        <dbReference type="ARBA" id="ARBA00022884"/>
    </source>
</evidence>
<evidence type="ECO:0000256" key="1">
    <source>
        <dbReference type="ARBA" id="ARBA00022603"/>
    </source>
</evidence>
<accession>A0A0V0QDU0</accession>
<sequence>MDKQIENKEQEKQQDSQELQGEANKIRACDRKREENKLFEINKKFQRFLQLLSQQQNNKPFVNYLEITKNQFDKVLKGDNKVLNLLVQHHGNGDKNDFDALKKFLDQFGQNQVTVFPAFGWAFVQFQEYENVLNCLKSLEVQKYNEITKFKKEKLEQKQEEQKNYYDNDEEKQYQIYYNILNFLNFKGVEHKRHCFFLPTNKDLKYFEGKSANQIPNASRNIDIPGLIYIPDFITPEEEEKFFAEADAAEWKNLQKRKVQHYGHEFIYGKNTAGANKIEDFPPLAKEKADIIDSLIEKQGAKQKKVNQLTLNSYEPGAGIPPHVDSHGPFEEFFGVFSLGDDCVMSFRNVQDQEKNILFPRRSLVIFSGEARYAWQHSIAARKVDKVENEMHFRQRRISYTFRAIKDKAFCDCKYNYFCDFQGYDPETMNQLKNNALKPKGLNQKPGGNTVFARTEDEVKAWEQMQEKFKNEQLQKDKNQQQQKQDDQLQPSDVEKTFVYDVYDKIASHFSNTRYKPWPKVTEFLNSIEEGSLVADIGCGNGKYLSCPQNKNGEYFMIGTDRSQNLIEICREREPNCQVFSADSLKLPWRSGIFDAAISIAVIHHFSNDFLRIQALREIHRVLNKEGRALIYVWAMEQKERKFQEQDIFVPWHNQFKFEEELEKKQKTKKTQKKVDEDKKESEEQNQNNDVKQNKQEEEDEDQISQEEKKKMEAEKYQQKIGVDQKVSKVDAEKQSVVYKRYYHVFIKGELEALVEKSGLFDIEDSYFDHANWAVILRKKQN</sequence>
<dbReference type="GO" id="GO:0000049">
    <property type="term" value="F:tRNA binding"/>
    <property type="evidence" value="ECO:0007669"/>
    <property type="project" value="TreeGrafter"/>
</dbReference>
<dbReference type="Pfam" id="PF13532">
    <property type="entry name" value="2OG-FeII_Oxy_2"/>
    <property type="match status" value="1"/>
</dbReference>
<dbReference type="Gene3D" id="3.40.50.150">
    <property type="entry name" value="Vaccinia Virus protein VP39"/>
    <property type="match status" value="1"/>
</dbReference>
<dbReference type="PANTHER" id="PTHR13069">
    <property type="entry name" value="ALKYLATED DNA REPAIR PROTEIN ALKB HOMOLOG 8"/>
    <property type="match status" value="1"/>
</dbReference>
<feature type="compositionally biased region" description="Basic and acidic residues" evidence="6">
    <location>
        <begin position="1"/>
        <end position="15"/>
    </location>
</feature>
<dbReference type="OrthoDB" id="271595at2759"/>
<reference evidence="8 9" key="1">
    <citation type="journal article" date="2015" name="Sci. Rep.">
        <title>Genome of the facultative scuticociliatosis pathogen Pseudocohnilembus persalinus provides insight into its virulence through horizontal gene transfer.</title>
        <authorList>
            <person name="Xiong J."/>
            <person name="Wang G."/>
            <person name="Cheng J."/>
            <person name="Tian M."/>
            <person name="Pan X."/>
            <person name="Warren A."/>
            <person name="Jiang C."/>
            <person name="Yuan D."/>
            <person name="Miao W."/>
        </authorList>
    </citation>
    <scope>NUCLEOTIDE SEQUENCE [LARGE SCALE GENOMIC DNA]</scope>
    <source>
        <strain evidence="8">36N120E</strain>
    </source>
</reference>
<dbReference type="GO" id="GO:0005634">
    <property type="term" value="C:nucleus"/>
    <property type="evidence" value="ECO:0007669"/>
    <property type="project" value="TreeGrafter"/>
</dbReference>
<dbReference type="GO" id="GO:0005737">
    <property type="term" value="C:cytoplasm"/>
    <property type="evidence" value="ECO:0007669"/>
    <property type="project" value="TreeGrafter"/>
</dbReference>
<dbReference type="SUPFAM" id="SSF51197">
    <property type="entry name" value="Clavaminate synthase-like"/>
    <property type="match status" value="1"/>
</dbReference>
<comment type="caution">
    <text evidence="8">The sequence shown here is derived from an EMBL/GenBank/DDBJ whole genome shotgun (WGS) entry which is preliminary data.</text>
</comment>
<name>A0A0V0QDU0_PSEPJ</name>
<dbReference type="InterPro" id="IPR029063">
    <property type="entry name" value="SAM-dependent_MTases_sf"/>
</dbReference>
<dbReference type="InterPro" id="IPR037151">
    <property type="entry name" value="AlkB-like_sf"/>
</dbReference>
<gene>
    <name evidence="8" type="ORF">PPERSA_10870</name>
</gene>
<proteinExistence type="predicted"/>
<dbReference type="CDD" id="cd02440">
    <property type="entry name" value="AdoMet_MTases"/>
    <property type="match status" value="1"/>
</dbReference>
<evidence type="ECO:0000256" key="5">
    <source>
        <dbReference type="SAM" id="Coils"/>
    </source>
</evidence>
<dbReference type="EMBL" id="LDAU01000194">
    <property type="protein sequence ID" value="KRX00371.1"/>
    <property type="molecule type" value="Genomic_DNA"/>
</dbReference>
<feature type="coiled-coil region" evidence="5">
    <location>
        <begin position="141"/>
        <end position="172"/>
    </location>
</feature>
<evidence type="ECO:0000256" key="2">
    <source>
        <dbReference type="ARBA" id="ARBA00022679"/>
    </source>
</evidence>
<feature type="region of interest" description="Disordered" evidence="6">
    <location>
        <begin position="667"/>
        <end position="711"/>
    </location>
</feature>
<keyword evidence="3" id="KW-0862">Zinc</keyword>
<feature type="region of interest" description="Disordered" evidence="6">
    <location>
        <begin position="1"/>
        <end position="27"/>
    </location>
</feature>
<dbReference type="SUPFAM" id="SSF53335">
    <property type="entry name" value="S-adenosyl-L-methionine-dependent methyltransferases"/>
    <property type="match status" value="1"/>
</dbReference>
<feature type="compositionally biased region" description="Basic and acidic residues" evidence="6">
    <location>
        <begin position="673"/>
        <end position="683"/>
    </location>
</feature>